<keyword evidence="1" id="KW-1133">Transmembrane helix</keyword>
<dbReference type="VEuPathDB" id="MicrosporidiaDB:CWI36_1648p0010"/>
<comment type="caution">
    <text evidence="2">The sequence shown here is derived from an EMBL/GenBank/DDBJ whole genome shotgun (WGS) entry which is preliminary data.</text>
</comment>
<feature type="transmembrane region" description="Helical" evidence="1">
    <location>
        <begin position="199"/>
        <end position="221"/>
    </location>
</feature>
<dbReference type="GO" id="GO:0006457">
    <property type="term" value="P:protein folding"/>
    <property type="evidence" value="ECO:0007669"/>
    <property type="project" value="TreeGrafter"/>
</dbReference>
<feature type="transmembrane region" description="Helical" evidence="1">
    <location>
        <begin position="233"/>
        <end position="251"/>
    </location>
</feature>
<evidence type="ECO:0000313" key="3">
    <source>
        <dbReference type="Proteomes" id="UP000291404"/>
    </source>
</evidence>
<dbReference type="Pfam" id="PF12271">
    <property type="entry name" value="Chs7"/>
    <property type="match status" value="1"/>
</dbReference>
<dbReference type="GO" id="GO:0005789">
    <property type="term" value="C:endoplasmic reticulum membrane"/>
    <property type="evidence" value="ECO:0007669"/>
    <property type="project" value="TreeGrafter"/>
</dbReference>
<organism evidence="2 3">
    <name type="scientific">Hamiltosporidium magnivora</name>
    <dbReference type="NCBI Taxonomy" id="148818"/>
    <lineage>
        <taxon>Eukaryota</taxon>
        <taxon>Fungi</taxon>
        <taxon>Fungi incertae sedis</taxon>
        <taxon>Microsporidia</taxon>
        <taxon>Dubosqiidae</taxon>
        <taxon>Hamiltosporidium</taxon>
    </lineage>
</organism>
<reference evidence="2 3" key="1">
    <citation type="submission" date="2017-12" db="EMBL/GenBank/DDBJ databases">
        <authorList>
            <person name="Pombert J.-F."/>
            <person name="Haag K.L."/>
            <person name="Ebert D."/>
        </authorList>
    </citation>
    <scope>NUCLEOTIDE SEQUENCE [LARGE SCALE GENOMIC DNA]</scope>
    <source>
        <strain evidence="2">BE-OM-2</strain>
    </source>
</reference>
<sequence>MDILNLNHTCSEINLPLCKVLKDTPCGYTGRSLPVFGTNLNTFFTIIILLAAMFCTFRMIKGANKKYSAVGRKEMVTFFYMYLATISLETVLVSGVLKKNVLVYLTSLQLSFANSTVFCLFIGGLTSTSLVDIGLLKSILIVRVLTFVYFVTSIVVIYMFLVAKNSFIICFFTFILNLGLAFLYLILQVLKLIRLDAEVWAYGTLIISALFFMSGILPLFFGSEYIALLSDRYLDGLFFFHLFIFCGIIMIHKYWLSVCENEAECISLIVKGEIKNV</sequence>
<dbReference type="Proteomes" id="UP000291404">
    <property type="component" value="Unassembled WGS sequence"/>
</dbReference>
<feature type="transmembrane region" description="Helical" evidence="1">
    <location>
        <begin position="140"/>
        <end position="160"/>
    </location>
</feature>
<protein>
    <submittedName>
        <fullName evidence="2">Catalytic subunit of chitin synthase III</fullName>
    </submittedName>
</protein>
<evidence type="ECO:0000256" key="1">
    <source>
        <dbReference type="SAM" id="Phobius"/>
    </source>
</evidence>
<dbReference type="VEuPathDB" id="MicrosporidiaDB:CWI39_0106p0030"/>
<dbReference type="PANTHER" id="PTHR35329">
    <property type="entry name" value="CHITIN SYNTHASE EXPORT CHAPERONE"/>
    <property type="match status" value="1"/>
</dbReference>
<dbReference type="GO" id="GO:0051082">
    <property type="term" value="F:unfolded protein binding"/>
    <property type="evidence" value="ECO:0007669"/>
    <property type="project" value="TreeGrafter"/>
</dbReference>
<feature type="transmembrane region" description="Helical" evidence="1">
    <location>
        <begin position="40"/>
        <end position="57"/>
    </location>
</feature>
<gene>
    <name evidence="2" type="ORF">CWI36_1648p0010</name>
</gene>
<accession>A0A4Q9KZE0</accession>
<keyword evidence="1" id="KW-0472">Membrane</keyword>
<feature type="transmembrane region" description="Helical" evidence="1">
    <location>
        <begin position="78"/>
        <end position="97"/>
    </location>
</feature>
<dbReference type="InterPro" id="IPR022057">
    <property type="entry name" value="Chs7"/>
</dbReference>
<keyword evidence="1" id="KW-0812">Transmembrane</keyword>
<evidence type="ECO:0000313" key="2">
    <source>
        <dbReference type="EMBL" id="TBU00408.1"/>
    </source>
</evidence>
<dbReference type="STRING" id="148818.A0A4Q9KZE0"/>
<dbReference type="AlphaFoldDB" id="A0A4Q9KZE0"/>
<keyword evidence="3" id="KW-1185">Reference proteome</keyword>
<dbReference type="PANTHER" id="PTHR35329:SF1">
    <property type="entry name" value="CHITIN SYNTHASE EXPORT CHAPERONE"/>
    <property type="match status" value="1"/>
</dbReference>
<feature type="transmembrane region" description="Helical" evidence="1">
    <location>
        <begin position="166"/>
        <end position="187"/>
    </location>
</feature>
<feature type="transmembrane region" description="Helical" evidence="1">
    <location>
        <begin position="103"/>
        <end position="128"/>
    </location>
</feature>
<dbReference type="EMBL" id="PITI01001648">
    <property type="protein sequence ID" value="TBU00408.1"/>
    <property type="molecule type" value="Genomic_DNA"/>
</dbReference>
<name>A0A4Q9KZE0_9MICR</name>
<proteinExistence type="predicted"/>